<dbReference type="CDD" id="cd01359">
    <property type="entry name" value="Argininosuccinate_lyase"/>
    <property type="match status" value="1"/>
</dbReference>
<name>A0ABS3BPF0_9BACT</name>
<dbReference type="PANTHER" id="PTHR43814">
    <property type="entry name" value="ARGININOSUCCINATE LYASE"/>
    <property type="match status" value="1"/>
</dbReference>
<evidence type="ECO:0000313" key="8">
    <source>
        <dbReference type="Proteomes" id="UP000664698"/>
    </source>
</evidence>
<dbReference type="Gene3D" id="1.20.200.10">
    <property type="entry name" value="Fumarase/aspartase (Central domain)"/>
    <property type="match status" value="1"/>
</dbReference>
<feature type="domain" description="Fumarate lyase N-terminal" evidence="6">
    <location>
        <begin position="25"/>
        <end position="301"/>
    </location>
</feature>
<dbReference type="InterPro" id="IPR009049">
    <property type="entry name" value="Argininosuccinate_lyase"/>
</dbReference>
<evidence type="ECO:0000256" key="2">
    <source>
        <dbReference type="ARBA" id="ARBA00004941"/>
    </source>
</evidence>
<accession>A0ABS3BPF0</accession>
<protein>
    <recommendedName>
        <fullName evidence="3 5">Argininosuccinate lyase</fullName>
        <shortName evidence="5">ASAL</shortName>
        <ecNumber evidence="3 5">4.3.2.1</ecNumber>
    </recommendedName>
    <alternativeName>
        <fullName evidence="5">Arginosuccinase</fullName>
    </alternativeName>
</protein>
<evidence type="ECO:0000256" key="5">
    <source>
        <dbReference type="HAMAP-Rule" id="MF_00006"/>
    </source>
</evidence>
<keyword evidence="5" id="KW-0028">Amino-acid biosynthesis</keyword>
<dbReference type="InterPro" id="IPR022761">
    <property type="entry name" value="Fumarate_lyase_N"/>
</dbReference>
<evidence type="ECO:0000256" key="1">
    <source>
        <dbReference type="ARBA" id="ARBA00000985"/>
    </source>
</evidence>
<comment type="pathway">
    <text evidence="2 5">Amino-acid biosynthesis; L-arginine biosynthesis; L-arginine from L-ornithine and carbamoyl phosphate: step 3/3.</text>
</comment>
<dbReference type="HAMAP" id="MF_00006">
    <property type="entry name" value="Arg_succ_lyase"/>
    <property type="match status" value="1"/>
</dbReference>
<dbReference type="Gene3D" id="1.10.40.30">
    <property type="entry name" value="Fumarase/aspartase (C-terminal domain)"/>
    <property type="match status" value="1"/>
</dbReference>
<reference evidence="7 8" key="1">
    <citation type="submission" date="2021-03" db="EMBL/GenBank/DDBJ databases">
        <title>novel species isolated from a fishpond in China.</title>
        <authorList>
            <person name="Lu H."/>
            <person name="Cai Z."/>
        </authorList>
    </citation>
    <scope>NUCLEOTIDE SEQUENCE [LARGE SCALE GENOMIC DNA]</scope>
    <source>
        <strain evidence="7 8">JCM 31546</strain>
    </source>
</reference>
<dbReference type="InterPro" id="IPR024083">
    <property type="entry name" value="Fumarase/histidase_N"/>
</dbReference>
<comment type="subcellular location">
    <subcellularLocation>
        <location evidence="5">Cytoplasm</location>
    </subcellularLocation>
</comment>
<keyword evidence="4 5" id="KW-0055">Arginine biosynthesis</keyword>
<gene>
    <name evidence="5 7" type="primary">argH</name>
    <name evidence="7" type="ORF">J0A67_07520</name>
</gene>
<dbReference type="PANTHER" id="PTHR43814:SF1">
    <property type="entry name" value="ARGININOSUCCINATE LYASE"/>
    <property type="match status" value="1"/>
</dbReference>
<dbReference type="EC" id="4.3.2.1" evidence="3 5"/>
<dbReference type="Proteomes" id="UP000664698">
    <property type="component" value="Unassembled WGS sequence"/>
</dbReference>
<dbReference type="Pfam" id="PF00206">
    <property type="entry name" value="Lyase_1"/>
    <property type="match status" value="1"/>
</dbReference>
<sequence length="444" mass="49294">MKLWQKATGSKKEVEQFTIGRDPEFDIVLAPFDVLGSMAHAQMLEKIGLLTSEDNAILQKGLKEIYSEIAEGKFVIAPGVEDVHSQVEFLLTDRFGEVGKKLHSGRSRNDQVLVDLKLFYRSAIRELVEETEELFTLLIELSEKHKGDLMPGYTHTQLAMPSSFGLWFGSFAEGLTEDLGLLKAAFDLSNKNPLGSAAGYGSSFPLDRTLTTELLGFADLHHNVINAQNSRGKAERTLAFAMAGLAGTLNKLATDVCLFMNQHFAFISFPDDLTTGSSIMPHKKNPDVFELIRAKTNQIQGVPTTVSFLLTNMSTGYHRDMQLLKEEIFPAFEKLKSCIGMSTFMLKSIKVRQNILQDPFYKHVFSVEVVNELVIKGVPFRDAYKQVGVEIEADQFAPDQNQLNHTHEGSLGNLCLDAINAKMEAAIQAFDFSKIDAAYGKLIG</sequence>
<keyword evidence="5 7" id="KW-0456">Lyase</keyword>
<dbReference type="EMBL" id="JAFKCW010000002">
    <property type="protein sequence ID" value="MBN7800704.1"/>
    <property type="molecule type" value="Genomic_DNA"/>
</dbReference>
<comment type="caution">
    <text evidence="7">The sequence shown here is derived from an EMBL/GenBank/DDBJ whole genome shotgun (WGS) entry which is preliminary data.</text>
</comment>
<evidence type="ECO:0000256" key="3">
    <source>
        <dbReference type="ARBA" id="ARBA00012338"/>
    </source>
</evidence>
<dbReference type="SUPFAM" id="SSF48557">
    <property type="entry name" value="L-aspartase-like"/>
    <property type="match status" value="1"/>
</dbReference>
<dbReference type="RefSeq" id="WP_206568702.1">
    <property type="nucleotide sequence ID" value="NZ_JAFKCW010000002.1"/>
</dbReference>
<proteinExistence type="inferred from homology"/>
<dbReference type="InterPro" id="IPR000362">
    <property type="entry name" value="Fumarate_lyase_fam"/>
</dbReference>
<dbReference type="PROSITE" id="PS00163">
    <property type="entry name" value="FUMARATE_LYASES"/>
    <property type="match status" value="1"/>
</dbReference>
<dbReference type="Gene3D" id="1.10.275.10">
    <property type="entry name" value="Fumarase/aspartase (N-terminal domain)"/>
    <property type="match status" value="1"/>
</dbReference>
<organism evidence="7 8">
    <name type="scientific">Algoriphagus aestuariicola</name>
    <dbReference type="NCBI Taxonomy" id="1852016"/>
    <lineage>
        <taxon>Bacteria</taxon>
        <taxon>Pseudomonadati</taxon>
        <taxon>Bacteroidota</taxon>
        <taxon>Cytophagia</taxon>
        <taxon>Cytophagales</taxon>
        <taxon>Cyclobacteriaceae</taxon>
        <taxon>Algoriphagus</taxon>
    </lineage>
</organism>
<comment type="similarity">
    <text evidence="5">Belongs to the lyase 1 family. Argininosuccinate lyase subfamily.</text>
</comment>
<dbReference type="PRINTS" id="PR00145">
    <property type="entry name" value="ARGSUCLYASE"/>
</dbReference>
<keyword evidence="8" id="KW-1185">Reference proteome</keyword>
<evidence type="ECO:0000256" key="4">
    <source>
        <dbReference type="ARBA" id="ARBA00022571"/>
    </source>
</evidence>
<evidence type="ECO:0000259" key="6">
    <source>
        <dbReference type="Pfam" id="PF00206"/>
    </source>
</evidence>
<evidence type="ECO:0000313" key="7">
    <source>
        <dbReference type="EMBL" id="MBN7800704.1"/>
    </source>
</evidence>
<keyword evidence="5" id="KW-0963">Cytoplasm</keyword>
<dbReference type="PRINTS" id="PR00149">
    <property type="entry name" value="FUMRATELYASE"/>
</dbReference>
<dbReference type="NCBIfam" id="TIGR00838">
    <property type="entry name" value="argH"/>
    <property type="match status" value="1"/>
</dbReference>
<dbReference type="GO" id="GO:0004056">
    <property type="term" value="F:argininosuccinate lyase activity"/>
    <property type="evidence" value="ECO:0007669"/>
    <property type="project" value="UniProtKB-EC"/>
</dbReference>
<dbReference type="InterPro" id="IPR020557">
    <property type="entry name" value="Fumarate_lyase_CS"/>
</dbReference>
<comment type="catalytic activity">
    <reaction evidence="1 5">
        <text>2-(N(omega)-L-arginino)succinate = fumarate + L-arginine</text>
        <dbReference type="Rhea" id="RHEA:24020"/>
        <dbReference type="ChEBI" id="CHEBI:29806"/>
        <dbReference type="ChEBI" id="CHEBI:32682"/>
        <dbReference type="ChEBI" id="CHEBI:57472"/>
        <dbReference type="EC" id="4.3.2.1"/>
    </reaction>
</comment>
<dbReference type="InterPro" id="IPR008948">
    <property type="entry name" value="L-Aspartase-like"/>
</dbReference>